<keyword evidence="3" id="KW-1185">Reference proteome</keyword>
<sequence length="287" mass="31807">MMATIAGGAESSLGSDGSASSLTVTEDILQWRQKHELLEQSIQKNVYKFYQLAEHTCSKPPRISKMEERMDKLVAYLRKFRDLNIRILASYDKLRVLLLSGRLASAVALARANSTSNSKRRHEDMSVSMSMSTNQRPKQRQRPSAAGPVKSTRSGDGASARRRADSLTATKPTRNQNAPSQTARKNASQMMATTRSTSLGPESTAEMFTAKSRYTHTSKGVQAQFRDTRENSRDTMISPPLTRSNSRSQTYGDIPTHSHSHVHTVNSKMKASSVQKSKALSPLENFV</sequence>
<gene>
    <name evidence="2" type="ORF">BJ322DRAFT_882184</name>
</gene>
<evidence type="ECO:0000256" key="1">
    <source>
        <dbReference type="SAM" id="MobiDB-lite"/>
    </source>
</evidence>
<reference evidence="2" key="1">
    <citation type="journal article" date="2020" name="Nat. Commun.">
        <title>Large-scale genome sequencing of mycorrhizal fungi provides insights into the early evolution of symbiotic traits.</title>
        <authorList>
            <person name="Miyauchi S."/>
            <person name="Kiss E."/>
            <person name="Kuo A."/>
            <person name="Drula E."/>
            <person name="Kohler A."/>
            <person name="Sanchez-Garcia M."/>
            <person name="Morin E."/>
            <person name="Andreopoulos B."/>
            <person name="Barry K.W."/>
            <person name="Bonito G."/>
            <person name="Buee M."/>
            <person name="Carver A."/>
            <person name="Chen C."/>
            <person name="Cichocki N."/>
            <person name="Clum A."/>
            <person name="Culley D."/>
            <person name="Crous P.W."/>
            <person name="Fauchery L."/>
            <person name="Girlanda M."/>
            <person name="Hayes R.D."/>
            <person name="Keri Z."/>
            <person name="LaButti K."/>
            <person name="Lipzen A."/>
            <person name="Lombard V."/>
            <person name="Magnuson J."/>
            <person name="Maillard F."/>
            <person name="Murat C."/>
            <person name="Nolan M."/>
            <person name="Ohm R.A."/>
            <person name="Pangilinan J."/>
            <person name="Pereira M.F."/>
            <person name="Perotto S."/>
            <person name="Peter M."/>
            <person name="Pfister S."/>
            <person name="Riley R."/>
            <person name="Sitrit Y."/>
            <person name="Stielow J.B."/>
            <person name="Szollosi G."/>
            <person name="Zifcakova L."/>
            <person name="Stursova M."/>
            <person name="Spatafora J.W."/>
            <person name="Tedersoo L."/>
            <person name="Vaario L.M."/>
            <person name="Yamada A."/>
            <person name="Yan M."/>
            <person name="Wang P."/>
            <person name="Xu J."/>
            <person name="Bruns T."/>
            <person name="Baldrian P."/>
            <person name="Vilgalys R."/>
            <person name="Dunand C."/>
            <person name="Henrissat B."/>
            <person name="Grigoriev I.V."/>
            <person name="Hibbett D."/>
            <person name="Nagy L.G."/>
            <person name="Martin F.M."/>
        </authorList>
    </citation>
    <scope>NUCLEOTIDE SEQUENCE</scope>
    <source>
        <strain evidence="2">UH-Tt-Lm1</strain>
    </source>
</reference>
<feature type="compositionally biased region" description="Polar residues" evidence="1">
    <location>
        <begin position="167"/>
        <end position="201"/>
    </location>
</feature>
<feature type="compositionally biased region" description="Polar residues" evidence="1">
    <location>
        <begin position="241"/>
        <end position="251"/>
    </location>
</feature>
<proteinExistence type="predicted"/>
<dbReference type="Proteomes" id="UP000736335">
    <property type="component" value="Unassembled WGS sequence"/>
</dbReference>
<feature type="compositionally biased region" description="Polar residues" evidence="1">
    <location>
        <begin position="127"/>
        <end position="136"/>
    </location>
</feature>
<comment type="caution">
    <text evidence="2">The sequence shown here is derived from an EMBL/GenBank/DDBJ whole genome shotgun (WGS) entry which is preliminary data.</text>
</comment>
<dbReference type="OrthoDB" id="10512260at2759"/>
<feature type="region of interest" description="Disordered" evidence="1">
    <location>
        <begin position="110"/>
        <end position="287"/>
    </location>
</feature>
<evidence type="ECO:0000313" key="3">
    <source>
        <dbReference type="Proteomes" id="UP000736335"/>
    </source>
</evidence>
<name>A0A9P6L620_9AGAM</name>
<feature type="compositionally biased region" description="Polar residues" evidence="1">
    <location>
        <begin position="266"/>
        <end position="278"/>
    </location>
</feature>
<dbReference type="EMBL" id="WIUZ02000009">
    <property type="protein sequence ID" value="KAF9783841.1"/>
    <property type="molecule type" value="Genomic_DNA"/>
</dbReference>
<dbReference type="AlphaFoldDB" id="A0A9P6L620"/>
<organism evidence="2 3">
    <name type="scientific">Thelephora terrestris</name>
    <dbReference type="NCBI Taxonomy" id="56493"/>
    <lineage>
        <taxon>Eukaryota</taxon>
        <taxon>Fungi</taxon>
        <taxon>Dikarya</taxon>
        <taxon>Basidiomycota</taxon>
        <taxon>Agaricomycotina</taxon>
        <taxon>Agaricomycetes</taxon>
        <taxon>Thelephorales</taxon>
        <taxon>Thelephoraceae</taxon>
        <taxon>Thelephora</taxon>
    </lineage>
</organism>
<protein>
    <submittedName>
        <fullName evidence="2">Uncharacterized protein</fullName>
    </submittedName>
</protein>
<evidence type="ECO:0000313" key="2">
    <source>
        <dbReference type="EMBL" id="KAF9783841.1"/>
    </source>
</evidence>
<accession>A0A9P6L620</accession>
<reference evidence="2" key="2">
    <citation type="submission" date="2020-11" db="EMBL/GenBank/DDBJ databases">
        <authorList>
            <consortium name="DOE Joint Genome Institute"/>
            <person name="Kuo A."/>
            <person name="Miyauchi S."/>
            <person name="Kiss E."/>
            <person name="Drula E."/>
            <person name="Kohler A."/>
            <person name="Sanchez-Garcia M."/>
            <person name="Andreopoulos B."/>
            <person name="Barry K.W."/>
            <person name="Bonito G."/>
            <person name="Buee M."/>
            <person name="Carver A."/>
            <person name="Chen C."/>
            <person name="Cichocki N."/>
            <person name="Clum A."/>
            <person name="Culley D."/>
            <person name="Crous P.W."/>
            <person name="Fauchery L."/>
            <person name="Girlanda M."/>
            <person name="Hayes R."/>
            <person name="Keri Z."/>
            <person name="Labutti K."/>
            <person name="Lipzen A."/>
            <person name="Lombard V."/>
            <person name="Magnuson J."/>
            <person name="Maillard F."/>
            <person name="Morin E."/>
            <person name="Murat C."/>
            <person name="Nolan M."/>
            <person name="Ohm R."/>
            <person name="Pangilinan J."/>
            <person name="Pereira M."/>
            <person name="Perotto S."/>
            <person name="Peter M."/>
            <person name="Riley R."/>
            <person name="Sitrit Y."/>
            <person name="Stielow B."/>
            <person name="Szollosi G."/>
            <person name="Zifcakova L."/>
            <person name="Stursova M."/>
            <person name="Spatafora J.W."/>
            <person name="Tedersoo L."/>
            <person name="Vaario L.-M."/>
            <person name="Yamada A."/>
            <person name="Yan M."/>
            <person name="Wang P."/>
            <person name="Xu J."/>
            <person name="Bruns T."/>
            <person name="Baldrian P."/>
            <person name="Vilgalys R."/>
            <person name="Henrissat B."/>
            <person name="Grigoriev I.V."/>
            <person name="Hibbett D."/>
            <person name="Nagy L.G."/>
            <person name="Martin F.M."/>
        </authorList>
    </citation>
    <scope>NUCLEOTIDE SEQUENCE</scope>
    <source>
        <strain evidence="2">UH-Tt-Lm1</strain>
    </source>
</reference>